<evidence type="ECO:0000256" key="1">
    <source>
        <dbReference type="SAM" id="Phobius"/>
    </source>
</evidence>
<reference evidence="2 3" key="1">
    <citation type="submission" date="2019-04" db="EMBL/GenBank/DDBJ databases">
        <title>Niastella caeni sp. nov., isolated from activated sludge.</title>
        <authorList>
            <person name="Sheng M."/>
        </authorList>
    </citation>
    <scope>NUCLEOTIDE SEQUENCE [LARGE SCALE GENOMIC DNA]</scope>
    <source>
        <strain evidence="2 3">HX-2-15</strain>
    </source>
</reference>
<evidence type="ECO:0000313" key="2">
    <source>
        <dbReference type="EMBL" id="THU40770.1"/>
    </source>
</evidence>
<dbReference type="PROSITE" id="PS51257">
    <property type="entry name" value="PROKAR_LIPOPROTEIN"/>
    <property type="match status" value="1"/>
</dbReference>
<evidence type="ECO:0000313" key="3">
    <source>
        <dbReference type="Proteomes" id="UP000306918"/>
    </source>
</evidence>
<feature type="transmembrane region" description="Helical" evidence="1">
    <location>
        <begin position="20"/>
        <end position="38"/>
    </location>
</feature>
<dbReference type="AlphaFoldDB" id="A0A4S8HYM0"/>
<accession>A0A4S8HYM0</accession>
<protein>
    <submittedName>
        <fullName evidence="2">DUF5007 domain-containing protein</fullName>
    </submittedName>
</protein>
<comment type="caution">
    <text evidence="2">The sequence shown here is derived from an EMBL/GenBank/DDBJ whole genome shotgun (WGS) entry which is preliminary data.</text>
</comment>
<dbReference type="EMBL" id="STFF01000001">
    <property type="protein sequence ID" value="THU40770.1"/>
    <property type="molecule type" value="Genomic_DNA"/>
</dbReference>
<sequence length="342" mass="39075">MRTYIITILLQTRYYTMRKIIYFLLVLIITGMACKKIQEGFLSDTMRYIDKNIYCLRGLPLVQSQRIDIDGSTPPITFDMQNLRHENGDPAPKEFFSEYEVLMFKPGMTFDIKTDTTVAELNKKREKRTVTPMEFNPVSGQISFNRGSVNIPLGKYIFDLQATNVNGTKLFPSFGTINIVDPLPEDIFLQEDNVSNAFHDVTGVATAHKNPKLTFTKVSNDGARIILKISDKNGKPFNPKAGEIIRRGDRPTFENYARFTPVQFTDTAMICDFEVAPFPLAKYITPTTDWGHLIYYRIPSRFATIDGFTPGLYSVNPRFAFTLKMEGTYIIELRLTDVTRTN</sequence>
<dbReference type="OrthoDB" id="628330at2"/>
<keyword evidence="1" id="KW-0812">Transmembrane</keyword>
<keyword evidence="1" id="KW-0472">Membrane</keyword>
<name>A0A4S8HYM0_9BACT</name>
<keyword evidence="3" id="KW-1185">Reference proteome</keyword>
<organism evidence="2 3">
    <name type="scientific">Niastella caeni</name>
    <dbReference type="NCBI Taxonomy" id="2569763"/>
    <lineage>
        <taxon>Bacteria</taxon>
        <taxon>Pseudomonadati</taxon>
        <taxon>Bacteroidota</taxon>
        <taxon>Chitinophagia</taxon>
        <taxon>Chitinophagales</taxon>
        <taxon>Chitinophagaceae</taxon>
        <taxon>Niastella</taxon>
    </lineage>
</organism>
<dbReference type="Proteomes" id="UP000306918">
    <property type="component" value="Unassembled WGS sequence"/>
</dbReference>
<keyword evidence="1" id="KW-1133">Transmembrane helix</keyword>
<gene>
    <name evidence="2" type="ORF">FAM09_01265</name>
</gene>
<proteinExistence type="predicted"/>